<organism evidence="1 2">
    <name type="scientific">Seminavis robusta</name>
    <dbReference type="NCBI Taxonomy" id="568900"/>
    <lineage>
        <taxon>Eukaryota</taxon>
        <taxon>Sar</taxon>
        <taxon>Stramenopiles</taxon>
        <taxon>Ochrophyta</taxon>
        <taxon>Bacillariophyta</taxon>
        <taxon>Bacillariophyceae</taxon>
        <taxon>Bacillariophycidae</taxon>
        <taxon>Naviculales</taxon>
        <taxon>Naviculaceae</taxon>
        <taxon>Seminavis</taxon>
    </lineage>
</organism>
<proteinExistence type="predicted"/>
<protein>
    <submittedName>
        <fullName evidence="1">Uncharacterized protein</fullName>
    </submittedName>
</protein>
<evidence type="ECO:0000313" key="1">
    <source>
        <dbReference type="EMBL" id="CAB9501067.1"/>
    </source>
</evidence>
<gene>
    <name evidence="1" type="ORF">SEMRO_99_G050760.1</name>
</gene>
<reference evidence="1" key="1">
    <citation type="submission" date="2020-06" db="EMBL/GenBank/DDBJ databases">
        <authorList>
            <consortium name="Plant Systems Biology data submission"/>
        </authorList>
    </citation>
    <scope>NUCLEOTIDE SEQUENCE</scope>
    <source>
        <strain evidence="1">D6</strain>
    </source>
</reference>
<evidence type="ECO:0000313" key="2">
    <source>
        <dbReference type="Proteomes" id="UP001153069"/>
    </source>
</evidence>
<dbReference type="Proteomes" id="UP001153069">
    <property type="component" value="Unassembled WGS sequence"/>
</dbReference>
<dbReference type="AlphaFoldDB" id="A0A9N8DE13"/>
<comment type="caution">
    <text evidence="1">The sequence shown here is derived from an EMBL/GenBank/DDBJ whole genome shotgun (WGS) entry which is preliminary data.</text>
</comment>
<sequence length="96" mass="10866">MENTTACEMGDSWQFVTSCLFGMGHIGNHIPDVDQSHVGDLAFHVMNEANNGIWDTDKFISAFSVINNLEHQMDAYQIYWAVQQSTKAFVQAKMSY</sequence>
<accession>A0A9N8DE13</accession>
<dbReference type="EMBL" id="CAICTM010000098">
    <property type="protein sequence ID" value="CAB9501067.1"/>
    <property type="molecule type" value="Genomic_DNA"/>
</dbReference>
<name>A0A9N8DE13_9STRA</name>
<keyword evidence="2" id="KW-1185">Reference proteome</keyword>